<name>A0A9P0PF08_ACAOB</name>
<evidence type="ECO:0000313" key="2">
    <source>
        <dbReference type="Proteomes" id="UP001152888"/>
    </source>
</evidence>
<evidence type="ECO:0000313" key="1">
    <source>
        <dbReference type="EMBL" id="CAH1977395.1"/>
    </source>
</evidence>
<protein>
    <submittedName>
        <fullName evidence="1">Uncharacterized protein</fullName>
    </submittedName>
</protein>
<dbReference type="EMBL" id="CAKOFQ010006858">
    <property type="protein sequence ID" value="CAH1977395.1"/>
    <property type="molecule type" value="Genomic_DNA"/>
</dbReference>
<proteinExistence type="predicted"/>
<dbReference type="Proteomes" id="UP001152888">
    <property type="component" value="Unassembled WGS sequence"/>
</dbReference>
<reference evidence="1" key="1">
    <citation type="submission" date="2022-03" db="EMBL/GenBank/DDBJ databases">
        <authorList>
            <person name="Sayadi A."/>
        </authorList>
    </citation>
    <scope>NUCLEOTIDE SEQUENCE</scope>
</reference>
<sequence length="71" mass="8136">MAKTNTRSSWSGIGRPCIRRYSSRSRWSSGHLCRRRGHKGCSDMRNLIGQWAVPRVSEEWRGVAAGKMEED</sequence>
<organism evidence="1 2">
    <name type="scientific">Acanthoscelides obtectus</name>
    <name type="common">Bean weevil</name>
    <name type="synonym">Bruchus obtectus</name>
    <dbReference type="NCBI Taxonomy" id="200917"/>
    <lineage>
        <taxon>Eukaryota</taxon>
        <taxon>Metazoa</taxon>
        <taxon>Ecdysozoa</taxon>
        <taxon>Arthropoda</taxon>
        <taxon>Hexapoda</taxon>
        <taxon>Insecta</taxon>
        <taxon>Pterygota</taxon>
        <taxon>Neoptera</taxon>
        <taxon>Endopterygota</taxon>
        <taxon>Coleoptera</taxon>
        <taxon>Polyphaga</taxon>
        <taxon>Cucujiformia</taxon>
        <taxon>Chrysomeloidea</taxon>
        <taxon>Chrysomelidae</taxon>
        <taxon>Bruchinae</taxon>
        <taxon>Bruchini</taxon>
        <taxon>Acanthoscelides</taxon>
    </lineage>
</organism>
<gene>
    <name evidence="1" type="ORF">ACAOBT_LOCUS12628</name>
</gene>
<keyword evidence="2" id="KW-1185">Reference proteome</keyword>
<dbReference type="AlphaFoldDB" id="A0A9P0PF08"/>
<comment type="caution">
    <text evidence="1">The sequence shown here is derived from an EMBL/GenBank/DDBJ whole genome shotgun (WGS) entry which is preliminary data.</text>
</comment>
<accession>A0A9P0PF08</accession>